<keyword evidence="2" id="KW-0809">Transit peptide</keyword>
<dbReference type="Pfam" id="PF07542">
    <property type="entry name" value="ATP12"/>
    <property type="match status" value="1"/>
</dbReference>
<sequence length="232" mass="24864">MKRFWDQAACVEQEGGFTVLLDGRPMRLPGGGKLHAGTRALGEALAEEWQAAGGKKGGEMTWDELPLTRLTGTAAERIAPAPEATIAAIAKYAETELLCYRAVDEALAARQAEAWDPWLDWAARELDVELATTIGIMPIPQDEGAMASVHHAVAQLSPVGLSALGVLVPALGSLVLGMAVQRGALTSEQAHRLSILDELYQEERWGLDWEAEDRRHKVAADLAVAARLAALA</sequence>
<reference evidence="4 5" key="1">
    <citation type="submission" date="2021-05" db="EMBL/GenBank/DDBJ databases">
        <title>Roseococcus sp. XZZS9, whole genome shotgun sequencing project.</title>
        <authorList>
            <person name="Zhao G."/>
            <person name="Shen L."/>
        </authorList>
    </citation>
    <scope>NUCLEOTIDE SEQUENCE [LARGE SCALE GENOMIC DNA]</scope>
    <source>
        <strain evidence="4 5">XZZS9</strain>
    </source>
</reference>
<accession>A0ABS5Q878</accession>
<dbReference type="InterPro" id="IPR011419">
    <property type="entry name" value="ATP12_ATP_synth-F1-assembly"/>
</dbReference>
<dbReference type="EMBL" id="JAHCDA010000001">
    <property type="protein sequence ID" value="MBS7809713.1"/>
    <property type="molecule type" value="Genomic_DNA"/>
</dbReference>
<keyword evidence="5" id="KW-1185">Reference proteome</keyword>
<evidence type="ECO:0000256" key="1">
    <source>
        <dbReference type="ARBA" id="ARBA00008231"/>
    </source>
</evidence>
<proteinExistence type="inferred from homology"/>
<dbReference type="InterPro" id="IPR042272">
    <property type="entry name" value="ATP12_ATP_synth-F1-assembly_N"/>
</dbReference>
<dbReference type="Gene3D" id="1.10.3580.10">
    <property type="entry name" value="ATP12 ATPase"/>
    <property type="match status" value="1"/>
</dbReference>
<evidence type="ECO:0000256" key="3">
    <source>
        <dbReference type="ARBA" id="ARBA00023186"/>
    </source>
</evidence>
<protein>
    <submittedName>
        <fullName evidence="4">Chaperone, ATP12</fullName>
    </submittedName>
</protein>
<comment type="caution">
    <text evidence="4">The sequence shown here is derived from an EMBL/GenBank/DDBJ whole genome shotgun (WGS) entry which is preliminary data.</text>
</comment>
<dbReference type="PANTHER" id="PTHR21013">
    <property type="entry name" value="ATP SYNTHASE MITOCHONDRIAL F1 COMPLEX ASSEMBLY FACTOR 2/ATP12 PROTEIN, MITOCHONDRIAL PRECURSOR"/>
    <property type="match status" value="1"/>
</dbReference>
<evidence type="ECO:0000256" key="2">
    <source>
        <dbReference type="ARBA" id="ARBA00022946"/>
    </source>
</evidence>
<dbReference type="RefSeq" id="WP_213668385.1">
    <property type="nucleotide sequence ID" value="NZ_JAHCDA010000001.1"/>
</dbReference>
<gene>
    <name evidence="4" type="ORF">KHU32_02115</name>
</gene>
<name>A0ABS5Q878_9PROT</name>
<dbReference type="Proteomes" id="UP000766336">
    <property type="component" value="Unassembled WGS sequence"/>
</dbReference>
<keyword evidence="3" id="KW-0143">Chaperone</keyword>
<dbReference type="PANTHER" id="PTHR21013:SF10">
    <property type="entry name" value="ATP SYNTHASE MITOCHONDRIAL F1 COMPLEX ASSEMBLY FACTOR 2"/>
    <property type="match status" value="1"/>
</dbReference>
<comment type="similarity">
    <text evidence="1">Belongs to the ATP12 family.</text>
</comment>
<dbReference type="InterPro" id="IPR023335">
    <property type="entry name" value="ATP12_ortho_dom_sf"/>
</dbReference>
<organism evidence="4 5">
    <name type="scientific">Roseococcus pinisoli</name>
    <dbReference type="NCBI Taxonomy" id="2835040"/>
    <lineage>
        <taxon>Bacteria</taxon>
        <taxon>Pseudomonadati</taxon>
        <taxon>Pseudomonadota</taxon>
        <taxon>Alphaproteobacteria</taxon>
        <taxon>Acetobacterales</taxon>
        <taxon>Roseomonadaceae</taxon>
        <taxon>Roseococcus</taxon>
    </lineage>
</organism>
<evidence type="ECO:0000313" key="4">
    <source>
        <dbReference type="EMBL" id="MBS7809713.1"/>
    </source>
</evidence>
<evidence type="ECO:0000313" key="5">
    <source>
        <dbReference type="Proteomes" id="UP000766336"/>
    </source>
</evidence>
<dbReference type="SUPFAM" id="SSF160909">
    <property type="entry name" value="ATP12-like"/>
    <property type="match status" value="1"/>
</dbReference>
<dbReference type="Gene3D" id="3.30.2180.10">
    <property type="entry name" value="ATP12-like"/>
    <property type="match status" value="1"/>
</dbReference>